<evidence type="ECO:0008006" key="4">
    <source>
        <dbReference type="Google" id="ProtNLM"/>
    </source>
</evidence>
<evidence type="ECO:0000256" key="1">
    <source>
        <dbReference type="SAM" id="Phobius"/>
    </source>
</evidence>
<evidence type="ECO:0000313" key="3">
    <source>
        <dbReference type="Proteomes" id="UP001500218"/>
    </source>
</evidence>
<name>A0ABN2MCR0_9ACTN</name>
<gene>
    <name evidence="2" type="ORF">GCM10009682_45620</name>
</gene>
<dbReference type="EMBL" id="BAAALT010000168">
    <property type="protein sequence ID" value="GAA1820053.1"/>
    <property type="molecule type" value="Genomic_DNA"/>
</dbReference>
<keyword evidence="1" id="KW-1133">Transmembrane helix</keyword>
<comment type="caution">
    <text evidence="2">The sequence shown here is derived from an EMBL/GenBank/DDBJ whole genome shotgun (WGS) entry which is preliminary data.</text>
</comment>
<dbReference type="Proteomes" id="UP001500218">
    <property type="component" value="Unassembled WGS sequence"/>
</dbReference>
<feature type="transmembrane region" description="Helical" evidence="1">
    <location>
        <begin position="94"/>
        <end position="116"/>
    </location>
</feature>
<reference evidence="2 3" key="1">
    <citation type="journal article" date="2019" name="Int. J. Syst. Evol. Microbiol.">
        <title>The Global Catalogue of Microorganisms (GCM) 10K type strain sequencing project: providing services to taxonomists for standard genome sequencing and annotation.</title>
        <authorList>
            <consortium name="The Broad Institute Genomics Platform"/>
            <consortium name="The Broad Institute Genome Sequencing Center for Infectious Disease"/>
            <person name="Wu L."/>
            <person name="Ma J."/>
        </authorList>
    </citation>
    <scope>NUCLEOTIDE SEQUENCE [LARGE SCALE GENOMIC DNA]</scope>
    <source>
        <strain evidence="2 3">JCM 13250</strain>
    </source>
</reference>
<proteinExistence type="predicted"/>
<organism evidence="2 3">
    <name type="scientific">Luedemannella flava</name>
    <dbReference type="NCBI Taxonomy" id="349316"/>
    <lineage>
        <taxon>Bacteria</taxon>
        <taxon>Bacillati</taxon>
        <taxon>Actinomycetota</taxon>
        <taxon>Actinomycetes</taxon>
        <taxon>Micromonosporales</taxon>
        <taxon>Micromonosporaceae</taxon>
        <taxon>Luedemannella</taxon>
    </lineage>
</organism>
<evidence type="ECO:0000313" key="2">
    <source>
        <dbReference type="EMBL" id="GAA1820053.1"/>
    </source>
</evidence>
<accession>A0ABN2MCR0</accession>
<keyword evidence="1" id="KW-0472">Membrane</keyword>
<keyword evidence="1" id="KW-0812">Transmembrane</keyword>
<sequence length="144" mass="14579">MRGRDRRARVTSRLVLALAVFTGLMAMHGVSPPMSAACVAGTSTSKPVAEPGHTMAHGGAAAHAPAASSGSVVALDHDGGHGDMCVATVPRSPLTMMAAAAVLLGIMSGLAGADLLDAPFRQRRASRASPWGAALLIRLCVSRT</sequence>
<protein>
    <recommendedName>
        <fullName evidence="4">DUF2946 domain-containing protein</fullName>
    </recommendedName>
</protein>
<keyword evidence="3" id="KW-1185">Reference proteome</keyword>